<dbReference type="RefSeq" id="WP_143052671.1">
    <property type="nucleotide sequence ID" value="NZ_FOBV01000003.1"/>
</dbReference>
<protein>
    <submittedName>
        <fullName evidence="1">Uncharacterized protein</fullName>
    </submittedName>
</protein>
<dbReference type="EMBL" id="FOBV01000003">
    <property type="protein sequence ID" value="SEM48117.1"/>
    <property type="molecule type" value="Genomic_DNA"/>
</dbReference>
<reference evidence="2" key="1">
    <citation type="submission" date="2016-10" db="EMBL/GenBank/DDBJ databases">
        <authorList>
            <person name="Varghese N."/>
            <person name="Submissions S."/>
        </authorList>
    </citation>
    <scope>NUCLEOTIDE SEQUENCE [LARGE SCALE GENOMIC DNA]</scope>
    <source>
        <strain evidence="2">DSM 17453</strain>
    </source>
</reference>
<proteinExistence type="predicted"/>
<organism evidence="1 2">
    <name type="scientific">Chryseobacterium taichungense</name>
    <dbReference type="NCBI Taxonomy" id="295069"/>
    <lineage>
        <taxon>Bacteria</taxon>
        <taxon>Pseudomonadati</taxon>
        <taxon>Bacteroidota</taxon>
        <taxon>Flavobacteriia</taxon>
        <taxon>Flavobacteriales</taxon>
        <taxon>Weeksellaceae</taxon>
        <taxon>Chryseobacterium group</taxon>
        <taxon>Chryseobacterium</taxon>
    </lineage>
</organism>
<name>A0A1H7YS43_9FLAO</name>
<dbReference type="AlphaFoldDB" id="A0A1H7YS43"/>
<gene>
    <name evidence="1" type="ORF">SAMN05421856_103462</name>
</gene>
<accession>A0A1H7YS43</accession>
<keyword evidence="2" id="KW-1185">Reference proteome</keyword>
<evidence type="ECO:0000313" key="1">
    <source>
        <dbReference type="EMBL" id="SEM48117.1"/>
    </source>
</evidence>
<dbReference type="Proteomes" id="UP000199450">
    <property type="component" value="Unassembled WGS sequence"/>
</dbReference>
<evidence type="ECO:0000313" key="2">
    <source>
        <dbReference type="Proteomes" id="UP000199450"/>
    </source>
</evidence>
<sequence length="268" mass="30919">MVRFTSGFPAGMTSEMHILALPMKPLIFFRIQGYKYIDKESNTMFVIPEGNLNVVLEIRMERFTSGFPAGMTNEMHILILPMKPLIFFRIQGYKYIDKESNTMFVIPEGNLNVVLEIRMERFTSGFPAGMTNEMHILILPMKPLIFFRIQGYKYIDKESNTMFVIPEGNLNVVLEIRMVRFTSGFPVGMTSETHILALPMKPLIFFRIQGYKYIDKESNTMFVIPEGNLNVVLEIRMERFTSGFPAGMTSETHILALPMKIFDFISVF</sequence>
<dbReference type="STRING" id="295069.SAMN05421856_103462"/>